<keyword evidence="9" id="KW-1185">Reference proteome</keyword>
<gene>
    <name evidence="8" type="ORF">IGX34_19280</name>
</gene>
<accession>A0ABR9GEY5</accession>
<dbReference type="Proteomes" id="UP000651010">
    <property type="component" value="Unassembled WGS sequence"/>
</dbReference>
<dbReference type="InterPro" id="IPR036890">
    <property type="entry name" value="HATPase_C_sf"/>
</dbReference>
<dbReference type="Gene3D" id="3.30.565.10">
    <property type="entry name" value="Histidine kinase-like ATPase, C-terminal domain"/>
    <property type="match status" value="1"/>
</dbReference>
<keyword evidence="5 6" id="KW-0472">Membrane</keyword>
<evidence type="ECO:0000256" key="6">
    <source>
        <dbReference type="SAM" id="Phobius"/>
    </source>
</evidence>
<organism evidence="8 9">
    <name type="scientific">Dyella acidiphila</name>
    <dbReference type="NCBI Taxonomy" id="2775866"/>
    <lineage>
        <taxon>Bacteria</taxon>
        <taxon>Pseudomonadati</taxon>
        <taxon>Pseudomonadota</taxon>
        <taxon>Gammaproteobacteria</taxon>
        <taxon>Lysobacterales</taxon>
        <taxon>Rhodanobacteraceae</taxon>
        <taxon>Dyella</taxon>
    </lineage>
</organism>
<feature type="domain" description="MASE1" evidence="7">
    <location>
        <begin position="14"/>
        <end position="274"/>
    </location>
</feature>
<proteinExistence type="predicted"/>
<evidence type="ECO:0000256" key="5">
    <source>
        <dbReference type="ARBA" id="ARBA00023136"/>
    </source>
</evidence>
<feature type="transmembrane region" description="Helical" evidence="6">
    <location>
        <begin position="178"/>
        <end position="198"/>
    </location>
</feature>
<evidence type="ECO:0000256" key="1">
    <source>
        <dbReference type="ARBA" id="ARBA00004651"/>
    </source>
</evidence>
<dbReference type="Pfam" id="PF05231">
    <property type="entry name" value="MASE1"/>
    <property type="match status" value="1"/>
</dbReference>
<keyword evidence="3 6" id="KW-0812">Transmembrane</keyword>
<comment type="caution">
    <text evidence="8">The sequence shown here is derived from an EMBL/GenBank/DDBJ whole genome shotgun (WGS) entry which is preliminary data.</text>
</comment>
<dbReference type="RefSeq" id="WP_192557375.1">
    <property type="nucleotide sequence ID" value="NZ_JACZZA010000014.1"/>
</dbReference>
<feature type="transmembrane region" description="Helical" evidence="6">
    <location>
        <begin position="20"/>
        <end position="41"/>
    </location>
</feature>
<feature type="transmembrane region" description="Helical" evidence="6">
    <location>
        <begin position="139"/>
        <end position="157"/>
    </location>
</feature>
<evidence type="ECO:0000313" key="8">
    <source>
        <dbReference type="EMBL" id="MBE1162534.1"/>
    </source>
</evidence>
<protein>
    <submittedName>
        <fullName evidence="8">MASE1 domain-containing protein</fullName>
    </submittedName>
</protein>
<evidence type="ECO:0000313" key="9">
    <source>
        <dbReference type="Proteomes" id="UP000651010"/>
    </source>
</evidence>
<reference evidence="8 9" key="1">
    <citation type="submission" date="2020-09" db="EMBL/GenBank/DDBJ databases">
        <title>Dyella sp. 7MK23 isolated from forest soil.</title>
        <authorList>
            <person name="Fu J."/>
        </authorList>
    </citation>
    <scope>NUCLEOTIDE SEQUENCE [LARGE SCALE GENOMIC DNA]</scope>
    <source>
        <strain evidence="8 9">7MK23</strain>
    </source>
</reference>
<feature type="transmembrane region" description="Helical" evidence="6">
    <location>
        <begin position="61"/>
        <end position="82"/>
    </location>
</feature>
<dbReference type="EMBL" id="JACZZA010000014">
    <property type="protein sequence ID" value="MBE1162534.1"/>
    <property type="molecule type" value="Genomic_DNA"/>
</dbReference>
<keyword evidence="2" id="KW-1003">Cell membrane</keyword>
<evidence type="ECO:0000256" key="2">
    <source>
        <dbReference type="ARBA" id="ARBA00022475"/>
    </source>
</evidence>
<comment type="subcellular location">
    <subcellularLocation>
        <location evidence="1">Cell membrane</location>
        <topology evidence="1">Multi-pass membrane protein</topology>
    </subcellularLocation>
</comment>
<feature type="transmembrane region" description="Helical" evidence="6">
    <location>
        <begin position="94"/>
        <end position="119"/>
    </location>
</feature>
<dbReference type="InterPro" id="IPR007895">
    <property type="entry name" value="MASE1"/>
</dbReference>
<sequence>MGYGLAVGLFREISIAQWNVLTGLRLTVFLLAPYAYWPALIVGESGYFIGLSFQCGPDYGMAWAVLNAIPSSLYVAPLMYWIRERLRPVAKDYSVDMGALLGGALLVSICVMSISMLLFYVMKLPPGYKIHNLELISRYLIGNYLGALTVTPLALFIHQLSRGAGWRVLYRRAVNNSVFFETAALALPVFAFLLWLGINTPPHAPMRQMVQVAMFLPVVWLALRHGSKGGAVGGTLASGAVMLLMPELRDPSTLQAEVVLAFAISTMLLMGARITALDGRAKREEYDIGMAYALAQRNVYIGEMQLRMTSHAVEQIQESVQMGFATIMGRLRQLQPAVDDRGYQRQARVAQDQLHRLADSLYPRALRDRGLLNALKDGTMAGLLEEGGLTYSCDLRGPLSQLSYTLRLTIYRIVWEAVAEACARKDISDIQLRIRGIHAGGRQGAIVSVHFHADPVRLKQARWDDLLPRIARSTSGLGLQAIRDRAGLFGGRTRTRAWSDGWRISALLFDPVLPSND</sequence>
<evidence type="ECO:0000256" key="4">
    <source>
        <dbReference type="ARBA" id="ARBA00022989"/>
    </source>
</evidence>
<name>A0ABR9GEY5_9GAMM</name>
<evidence type="ECO:0000259" key="7">
    <source>
        <dbReference type="Pfam" id="PF05231"/>
    </source>
</evidence>
<evidence type="ECO:0000256" key="3">
    <source>
        <dbReference type="ARBA" id="ARBA00022692"/>
    </source>
</evidence>
<keyword evidence="4 6" id="KW-1133">Transmembrane helix</keyword>